<dbReference type="InterPro" id="IPR002938">
    <property type="entry name" value="FAD-bd"/>
</dbReference>
<feature type="domain" description="FAD-binding" evidence="7">
    <location>
        <begin position="16"/>
        <end position="354"/>
    </location>
</feature>
<keyword evidence="3" id="KW-0274">FAD</keyword>
<evidence type="ECO:0000256" key="4">
    <source>
        <dbReference type="ARBA" id="ARBA00023002"/>
    </source>
</evidence>
<keyword evidence="6" id="KW-0812">Transmembrane</keyword>
<reference evidence="8 9" key="1">
    <citation type="submission" date="2019-01" db="EMBL/GenBank/DDBJ databases">
        <authorList>
            <person name="Chen W.-M."/>
        </authorList>
    </citation>
    <scope>NUCLEOTIDE SEQUENCE [LARGE SCALE GENOMIC DNA]</scope>
    <source>
        <strain evidence="8 9">CCP-7</strain>
    </source>
</reference>
<evidence type="ECO:0000256" key="3">
    <source>
        <dbReference type="ARBA" id="ARBA00022827"/>
    </source>
</evidence>
<dbReference type="PANTHER" id="PTHR13789">
    <property type="entry name" value="MONOOXYGENASE"/>
    <property type="match status" value="1"/>
</dbReference>
<dbReference type="GO" id="GO:0004497">
    <property type="term" value="F:monooxygenase activity"/>
    <property type="evidence" value="ECO:0007669"/>
    <property type="project" value="UniProtKB-KW"/>
</dbReference>
<evidence type="ECO:0000313" key="9">
    <source>
        <dbReference type="Proteomes" id="UP000282971"/>
    </source>
</evidence>
<keyword evidence="2" id="KW-0285">Flavoprotein</keyword>
<sequence length="421" mass="45535">MPHAIREQTMGIGPQQVVIVGGGIGGLATALALLRRGDSVRIFEQAPELKEIGAGLTISPNATRALISLGLGDAVAAIGSVPDESVTYHWESGDVIRRRSMGDHYLREYGGHYYHMHRADLHAALLAEVRKLAPDAVHTDHVATGVEQDETSATVRFTNGARATGDLVIGADGVRSITYATLFGATPPTFTNRVAWRAVVPAAAVADLGLAKMGSIPGPERTASWYNLRGGELINLVFMSRWDAWVDEDWRARATIDDVREAFVGWCPLTRELIERLPADGILRWGLFDRPPYEHWSQGHIAFVGDAVHPMLPYMGQGAAMAIEDAVILARLFDAEASQADALARYGEVRRPRTDWIQMASRQRADFWEKTDPRAQLGTAMADAHLAIYPYDAATAPLTAGASRPPIADDISSAVALSSGA</sequence>
<dbReference type="PRINTS" id="PR00420">
    <property type="entry name" value="RNGMNOXGNASE"/>
</dbReference>
<proteinExistence type="predicted"/>
<dbReference type="Proteomes" id="UP000282971">
    <property type="component" value="Unassembled WGS sequence"/>
</dbReference>
<dbReference type="InterPro" id="IPR050493">
    <property type="entry name" value="FAD-dep_Monooxygenase_BioMet"/>
</dbReference>
<keyword evidence="9" id="KW-1185">Reference proteome</keyword>
<dbReference type="EMBL" id="SACN01000002">
    <property type="protein sequence ID" value="RVT90954.1"/>
    <property type="molecule type" value="Genomic_DNA"/>
</dbReference>
<keyword evidence="5" id="KW-0503">Monooxygenase</keyword>
<protein>
    <submittedName>
        <fullName evidence="8">FAD-binding protein</fullName>
    </submittedName>
</protein>
<dbReference type="GO" id="GO:0071949">
    <property type="term" value="F:FAD binding"/>
    <property type="evidence" value="ECO:0007669"/>
    <property type="project" value="InterPro"/>
</dbReference>
<comment type="caution">
    <text evidence="8">The sequence shown here is derived from an EMBL/GenBank/DDBJ whole genome shotgun (WGS) entry which is preliminary data.</text>
</comment>
<evidence type="ECO:0000259" key="7">
    <source>
        <dbReference type="Pfam" id="PF01494"/>
    </source>
</evidence>
<evidence type="ECO:0000313" key="8">
    <source>
        <dbReference type="EMBL" id="RVT90954.1"/>
    </source>
</evidence>
<comment type="cofactor">
    <cofactor evidence="1">
        <name>FAD</name>
        <dbReference type="ChEBI" id="CHEBI:57692"/>
    </cofactor>
</comment>
<feature type="transmembrane region" description="Helical" evidence="6">
    <location>
        <begin position="12"/>
        <end position="34"/>
    </location>
</feature>
<evidence type="ECO:0000256" key="1">
    <source>
        <dbReference type="ARBA" id="ARBA00001974"/>
    </source>
</evidence>
<name>A0A437M0B4_9SPHN</name>
<dbReference type="SUPFAM" id="SSF54373">
    <property type="entry name" value="FAD-linked reductases, C-terminal domain"/>
    <property type="match status" value="1"/>
</dbReference>
<dbReference type="Pfam" id="PF01494">
    <property type="entry name" value="FAD_binding_3"/>
    <property type="match status" value="1"/>
</dbReference>
<accession>A0A437M0B4</accession>
<dbReference type="SUPFAM" id="SSF51905">
    <property type="entry name" value="FAD/NAD(P)-binding domain"/>
    <property type="match status" value="1"/>
</dbReference>
<evidence type="ECO:0000256" key="5">
    <source>
        <dbReference type="ARBA" id="ARBA00023033"/>
    </source>
</evidence>
<keyword evidence="6" id="KW-1133">Transmembrane helix</keyword>
<dbReference type="PANTHER" id="PTHR13789:SF318">
    <property type="entry name" value="GERANYLGERANYL DIPHOSPHATE REDUCTASE"/>
    <property type="match status" value="1"/>
</dbReference>
<evidence type="ECO:0000256" key="6">
    <source>
        <dbReference type="SAM" id="Phobius"/>
    </source>
</evidence>
<organism evidence="8 9">
    <name type="scientific">Sphingomonas crocodyli</name>
    <dbReference type="NCBI Taxonomy" id="1979270"/>
    <lineage>
        <taxon>Bacteria</taxon>
        <taxon>Pseudomonadati</taxon>
        <taxon>Pseudomonadota</taxon>
        <taxon>Alphaproteobacteria</taxon>
        <taxon>Sphingomonadales</taxon>
        <taxon>Sphingomonadaceae</taxon>
        <taxon>Sphingomonas</taxon>
    </lineage>
</organism>
<dbReference type="Gene3D" id="3.50.50.60">
    <property type="entry name" value="FAD/NAD(P)-binding domain"/>
    <property type="match status" value="1"/>
</dbReference>
<gene>
    <name evidence="8" type="ORF">EOD43_15585</name>
</gene>
<dbReference type="AlphaFoldDB" id="A0A437M0B4"/>
<dbReference type="InterPro" id="IPR036188">
    <property type="entry name" value="FAD/NAD-bd_sf"/>
</dbReference>
<evidence type="ECO:0000256" key="2">
    <source>
        <dbReference type="ARBA" id="ARBA00022630"/>
    </source>
</evidence>
<dbReference type="OrthoDB" id="4230779at2"/>
<keyword evidence="6" id="KW-0472">Membrane</keyword>
<keyword evidence="4" id="KW-0560">Oxidoreductase</keyword>